<accession>I3T9H1</accession>
<dbReference type="AlphaFoldDB" id="I3T9H1"/>
<reference evidence="2" key="1">
    <citation type="submission" date="2012-05" db="EMBL/GenBank/DDBJ databases">
        <authorList>
            <person name="Krishnakumar V."/>
            <person name="Cheung F."/>
            <person name="Xiao Y."/>
            <person name="Chan A."/>
            <person name="Moskal W.A."/>
            <person name="Town C.D."/>
        </authorList>
    </citation>
    <scope>NUCLEOTIDE SEQUENCE</scope>
</reference>
<dbReference type="EMBL" id="BT149369">
    <property type="protein sequence ID" value="AFK49163.1"/>
    <property type="molecule type" value="mRNA"/>
</dbReference>
<evidence type="ECO:0000256" key="1">
    <source>
        <dbReference type="SAM" id="MobiDB-lite"/>
    </source>
</evidence>
<proteinExistence type="evidence at transcript level"/>
<feature type="region of interest" description="Disordered" evidence="1">
    <location>
        <begin position="1"/>
        <end position="26"/>
    </location>
</feature>
<evidence type="ECO:0000313" key="2">
    <source>
        <dbReference type="EMBL" id="AFK49163.1"/>
    </source>
</evidence>
<sequence>MVALHNCATTKQTTSRQISINLKEES</sequence>
<feature type="compositionally biased region" description="Polar residues" evidence="1">
    <location>
        <begin position="7"/>
        <end position="20"/>
    </location>
</feature>
<name>I3T9H1_LOTJA</name>
<protein>
    <submittedName>
        <fullName evidence="2">Uncharacterized protein</fullName>
    </submittedName>
</protein>
<organism evidence="2">
    <name type="scientific">Lotus japonicus</name>
    <name type="common">Lotus corniculatus var. japonicus</name>
    <dbReference type="NCBI Taxonomy" id="34305"/>
    <lineage>
        <taxon>Eukaryota</taxon>
        <taxon>Viridiplantae</taxon>
        <taxon>Streptophyta</taxon>
        <taxon>Embryophyta</taxon>
        <taxon>Tracheophyta</taxon>
        <taxon>Spermatophyta</taxon>
        <taxon>Magnoliopsida</taxon>
        <taxon>eudicotyledons</taxon>
        <taxon>Gunneridae</taxon>
        <taxon>Pentapetalae</taxon>
        <taxon>rosids</taxon>
        <taxon>fabids</taxon>
        <taxon>Fabales</taxon>
        <taxon>Fabaceae</taxon>
        <taxon>Papilionoideae</taxon>
        <taxon>50 kb inversion clade</taxon>
        <taxon>NPAAA clade</taxon>
        <taxon>Hologalegina</taxon>
        <taxon>robinioid clade</taxon>
        <taxon>Loteae</taxon>
        <taxon>Lotus</taxon>
    </lineage>
</organism>